<dbReference type="InterPro" id="IPR024096">
    <property type="entry name" value="NO_sig/Golgi_transp_ligand-bd"/>
</dbReference>
<gene>
    <name evidence="1" type="ORF">K9V48_08190</name>
</gene>
<dbReference type="PANTHER" id="PTHR35090:SF1">
    <property type="entry name" value="SLR0144 PROTEIN"/>
    <property type="match status" value="1"/>
</dbReference>
<reference evidence="1" key="1">
    <citation type="submission" date="2024-05" db="EMBL/GenBank/DDBJ databases">
        <title>Metabacillus sp. nov., isolated from the rhizosphere soil of tomato plants.</title>
        <authorList>
            <person name="Ma R."/>
        </authorList>
    </citation>
    <scope>NUCLEOTIDE SEQUENCE</scope>
    <source>
        <strain evidence="1">DBTR6</strain>
    </source>
</reference>
<organism evidence="1 2">
    <name type="scientific">Metabacillus rhizolycopersici</name>
    <dbReference type="NCBI Taxonomy" id="2875709"/>
    <lineage>
        <taxon>Bacteria</taxon>
        <taxon>Bacillati</taxon>
        <taxon>Bacillota</taxon>
        <taxon>Bacilli</taxon>
        <taxon>Bacillales</taxon>
        <taxon>Bacillaceae</taxon>
        <taxon>Metabacillus</taxon>
    </lineage>
</organism>
<dbReference type="Pfam" id="PF10702">
    <property type="entry name" value="DUF2507"/>
    <property type="match status" value="1"/>
</dbReference>
<dbReference type="RefSeq" id="WP_224138258.1">
    <property type="nucleotide sequence ID" value="NZ_JAIQUM010000012.1"/>
</dbReference>
<dbReference type="PANTHER" id="PTHR35090">
    <property type="entry name" value="DNA-DIRECTED RNA POLYMERASE SUBUNIT I"/>
    <property type="match status" value="1"/>
</dbReference>
<evidence type="ECO:0000313" key="1">
    <source>
        <dbReference type="EMBL" id="MBZ5750225.1"/>
    </source>
</evidence>
<evidence type="ECO:0000313" key="2">
    <source>
        <dbReference type="Proteomes" id="UP001165287"/>
    </source>
</evidence>
<name>A0ABS7UPK1_9BACI</name>
<dbReference type="EMBL" id="JAIQUM010000012">
    <property type="protein sequence ID" value="MBZ5750225.1"/>
    <property type="molecule type" value="Genomic_DNA"/>
</dbReference>
<proteinExistence type="predicted"/>
<dbReference type="Gene3D" id="3.30.1380.20">
    <property type="entry name" value="Trafficking protein particle complex subunit 3"/>
    <property type="match status" value="1"/>
</dbReference>
<dbReference type="Proteomes" id="UP001165287">
    <property type="component" value="Unassembled WGS sequence"/>
</dbReference>
<keyword evidence="2" id="KW-1185">Reference proteome</keyword>
<sequence length="163" mass="19144">MNKQLEIVQLEELKDRQIPAFGFELLREVLLPDLLGRDLPQILYWAGKGLARKHPVNSIEELFEFFKIAGWGNLALLHNKKNEMEFELSGEFISLRFKKTNAPTFQLEAGFLAEQLQMMNNYITETYEQEKKRANKVIFTVKWDQKDILHDEPSLGKRSHRKP</sequence>
<comment type="caution">
    <text evidence="1">The sequence shown here is derived from an EMBL/GenBank/DDBJ whole genome shotgun (WGS) entry which is preliminary data.</text>
</comment>
<accession>A0ABS7UPK1</accession>
<protein>
    <submittedName>
        <fullName evidence="1">YslB family protein</fullName>
    </submittedName>
</protein>
<dbReference type="InterPro" id="IPR019642">
    <property type="entry name" value="DUF2507"/>
</dbReference>
<dbReference type="SUPFAM" id="SSF111126">
    <property type="entry name" value="Ligand-binding domain in the NO signalling and Golgi transport"/>
    <property type="match status" value="1"/>
</dbReference>